<name>A0ABN9R0A8_9DINO</name>
<evidence type="ECO:0008006" key="4">
    <source>
        <dbReference type="Google" id="ProtNLM"/>
    </source>
</evidence>
<sequence length="497" mass="51988">VWRRGHCLARRDAHPNVQPGEPCRVWRRGHCLARRDATPTSQGTLPSLATWPLPRPARRPPQRPARGTLPIWRRGHCVARRDAHPNVQPGEPCRVWRRGHCVARRDAHPNVQPGEPCRVWRRGHCLARRDAHPNSGDVATASPGATPTPTSSQGNPAESGDGATASPGATPTPTSSQGNPAESGDGATASPGATPTPTSSQGNPAESGDVATASPGATPTPTSSQGNPAESGDGATASPGATPTPTSSQGNPAESGDVATATSAESVDVAAAQPGPTPSPTASQEFSAESVDMSSVHAVGDPHLVNVYGQHFDIFHQGVHVLLQVPRGAAPAAARLYVAARAQQLGAVCDEMYFTSLNVTGRWVEDRLRSKAFNLTDDFPEAAMRARGRPTGGLHFLAGQAGNRRHTPWMYFGGVGLRVTWGHTAHGVKYLNVLMKHVSQAGAPVGGLLGGDDHTEAATRSSACSKSLALRAEEQDEPQGAEPGSHTDWAHMAVATW</sequence>
<protein>
    <recommendedName>
        <fullName evidence="4">Phospholipase B-like</fullName>
    </recommendedName>
</protein>
<feature type="compositionally biased region" description="Low complexity" evidence="1">
    <location>
        <begin position="211"/>
        <end position="224"/>
    </location>
</feature>
<feature type="compositionally biased region" description="Low complexity" evidence="1">
    <location>
        <begin position="231"/>
        <end position="248"/>
    </location>
</feature>
<gene>
    <name evidence="2" type="ORF">PCOR1329_LOCUS16487</name>
</gene>
<dbReference type="Proteomes" id="UP001189429">
    <property type="component" value="Unassembled WGS sequence"/>
</dbReference>
<proteinExistence type="predicted"/>
<evidence type="ECO:0000313" key="2">
    <source>
        <dbReference type="EMBL" id="CAK0812122.1"/>
    </source>
</evidence>
<evidence type="ECO:0000256" key="1">
    <source>
        <dbReference type="SAM" id="MobiDB-lite"/>
    </source>
</evidence>
<feature type="non-terminal residue" evidence="2">
    <location>
        <position position="1"/>
    </location>
</feature>
<feature type="compositionally biased region" description="Polar residues" evidence="1">
    <location>
        <begin position="38"/>
        <end position="47"/>
    </location>
</feature>
<dbReference type="EMBL" id="CAUYUJ010005058">
    <property type="protein sequence ID" value="CAK0812122.1"/>
    <property type="molecule type" value="Genomic_DNA"/>
</dbReference>
<organism evidence="2 3">
    <name type="scientific">Prorocentrum cordatum</name>
    <dbReference type="NCBI Taxonomy" id="2364126"/>
    <lineage>
        <taxon>Eukaryota</taxon>
        <taxon>Sar</taxon>
        <taxon>Alveolata</taxon>
        <taxon>Dinophyceae</taxon>
        <taxon>Prorocentrales</taxon>
        <taxon>Prorocentraceae</taxon>
        <taxon>Prorocentrum</taxon>
    </lineage>
</organism>
<keyword evidence="3" id="KW-1185">Reference proteome</keyword>
<feature type="region of interest" description="Disordered" evidence="1">
    <location>
        <begin position="129"/>
        <end position="289"/>
    </location>
</feature>
<comment type="caution">
    <text evidence="2">The sequence shown here is derived from an EMBL/GenBank/DDBJ whole genome shotgun (WGS) entry which is preliminary data.</text>
</comment>
<feature type="compositionally biased region" description="Low complexity" evidence="1">
    <location>
        <begin position="159"/>
        <end position="176"/>
    </location>
</feature>
<accession>A0ABN9R0A8</accession>
<evidence type="ECO:0000313" key="3">
    <source>
        <dbReference type="Proteomes" id="UP001189429"/>
    </source>
</evidence>
<feature type="region of interest" description="Disordered" evidence="1">
    <location>
        <begin position="37"/>
        <end position="68"/>
    </location>
</feature>
<feature type="compositionally biased region" description="Low complexity" evidence="1">
    <location>
        <begin position="139"/>
        <end position="152"/>
    </location>
</feature>
<reference evidence="2" key="1">
    <citation type="submission" date="2023-10" db="EMBL/GenBank/DDBJ databases">
        <authorList>
            <person name="Chen Y."/>
            <person name="Shah S."/>
            <person name="Dougan E. K."/>
            <person name="Thang M."/>
            <person name="Chan C."/>
        </authorList>
    </citation>
    <scope>NUCLEOTIDE SEQUENCE [LARGE SCALE GENOMIC DNA]</scope>
</reference>
<feature type="compositionally biased region" description="Low complexity" evidence="1">
    <location>
        <begin position="183"/>
        <end position="200"/>
    </location>
</feature>